<keyword evidence="1" id="KW-0812">Transmembrane</keyword>
<dbReference type="KEGG" id="adv:DJ533_05075"/>
<dbReference type="STRING" id="1871111.GCA_001704615_03469"/>
<feature type="transmembrane region" description="Helical" evidence="1">
    <location>
        <begin position="20"/>
        <end position="49"/>
    </location>
</feature>
<protein>
    <submittedName>
        <fullName evidence="2">Uncharacterized protein</fullName>
    </submittedName>
</protein>
<keyword evidence="3" id="KW-1185">Reference proteome</keyword>
<keyword evidence="1" id="KW-1133">Transmembrane helix</keyword>
<dbReference type="Proteomes" id="UP000245977">
    <property type="component" value="Chromosome"/>
</dbReference>
<dbReference type="OrthoDB" id="6712275at2"/>
<evidence type="ECO:0000313" key="3">
    <source>
        <dbReference type="Proteomes" id="UP000245977"/>
    </source>
</evidence>
<evidence type="ECO:0000313" key="2">
    <source>
        <dbReference type="EMBL" id="AWL28005.1"/>
    </source>
</evidence>
<organism evidence="2 3">
    <name type="scientific">Acinetobacter defluvii</name>
    <dbReference type="NCBI Taxonomy" id="1871111"/>
    <lineage>
        <taxon>Bacteria</taxon>
        <taxon>Pseudomonadati</taxon>
        <taxon>Pseudomonadota</taxon>
        <taxon>Gammaproteobacteria</taxon>
        <taxon>Moraxellales</taxon>
        <taxon>Moraxellaceae</taxon>
        <taxon>Acinetobacter</taxon>
    </lineage>
</organism>
<reference evidence="2" key="1">
    <citation type="submission" date="2019-08" db="EMBL/GenBank/DDBJ databases">
        <title>The complete genome of Acinetobacter defluvii strain WCHAD010030.</title>
        <authorList>
            <person name="Hu Y."/>
            <person name="Qin J."/>
            <person name="Feng Y."/>
            <person name="Zong Z."/>
        </authorList>
    </citation>
    <scope>NUCLEOTIDE SEQUENCE</scope>
    <source>
        <strain evidence="2">WCHA30</strain>
    </source>
</reference>
<evidence type="ECO:0000256" key="1">
    <source>
        <dbReference type="SAM" id="Phobius"/>
    </source>
</evidence>
<keyword evidence="1" id="KW-0472">Membrane</keyword>
<dbReference type="EMBL" id="CP029397">
    <property type="protein sequence ID" value="AWL28005.1"/>
    <property type="molecule type" value="Genomic_DNA"/>
</dbReference>
<accession>A0A2S2FB30</accession>
<proteinExistence type="predicted"/>
<dbReference type="AlphaFoldDB" id="A0A2S2FB30"/>
<sequence>MVNLEPYRCFKLKPSRYWRWFQLFLGVAIIILLYPILTLWLWLPCVLLLTVSGYMFSLKPQVAQFEQLDGQIWSLKFVQNQKIQHVKIKQMIDHIFYIVIYVEDVSNSNKLSSFIVWQDQLAQKSWKMLKTQAKLA</sequence>
<name>A0A2S2FB30_9GAMM</name>
<gene>
    <name evidence="2" type="ORF">DJ533_05075</name>
</gene>